<evidence type="ECO:0000256" key="1">
    <source>
        <dbReference type="SAM" id="SignalP"/>
    </source>
</evidence>
<gene>
    <name evidence="2" type="ORF">OKA04_03840</name>
</gene>
<accession>A0ABT3FKI0</accession>
<evidence type="ECO:0000313" key="3">
    <source>
        <dbReference type="Proteomes" id="UP001207930"/>
    </source>
</evidence>
<proteinExistence type="predicted"/>
<sequence length="576" mass="62847">MKASRTSSLGLLALAAGVLTGWLASGDREAAVTSDPPALSTKTARQEMKSGLPASVQKLLAPVRAARTADERMRATLALAAAIPVDQLEQWLAAGWFGMRDSMESLVFERIVRDRWLENDPAGLIDYLIRSEDAALDTMIQRWAEGDPEAAFKVILSHRQKGDYLPMIWYLDVFLEEIPEVLADKLSELWRDAGAFEQPFFSRLLLRMAESNPEIVSARMNGWPDDLKMEARACFDTIALEKDFATTVLALVNEPDGRDRFSRAISDFSSGIDGLLDIAESLPPGWLEAAIRGRIMGFSTNDPARWLAADLSAVGLNEEDVRLVRSLSLNAWATQTPGEALRLLETNSLSADERRYLVEACFNRRNFQDQKDADDLLACLTDPEDIALANERLDTTFGVAIRTVDPQPAQVNSIPEWIASFTDDTRHADGNIATTWDASEAMEAAAAFQGLPAGEKGKIAANLIGQASDEIPHELAAAAYGHLLVDPSSGEGMTAEDVEKGISQFASGWGLRDPRAAGRWVASLPEGTARLWAAKNLAGRWAEYEPAAARAWISSLPAGDRGEVADYLDSGAAWKE</sequence>
<protein>
    <submittedName>
        <fullName evidence="2">Uncharacterized protein</fullName>
    </submittedName>
</protein>
<name>A0ABT3FKI0_9BACT</name>
<evidence type="ECO:0000313" key="2">
    <source>
        <dbReference type="EMBL" id="MCW1883844.1"/>
    </source>
</evidence>
<dbReference type="RefSeq" id="WP_264499806.1">
    <property type="nucleotide sequence ID" value="NZ_JAPDDS010000002.1"/>
</dbReference>
<keyword evidence="3" id="KW-1185">Reference proteome</keyword>
<dbReference type="Proteomes" id="UP001207930">
    <property type="component" value="Unassembled WGS sequence"/>
</dbReference>
<keyword evidence="1" id="KW-0732">Signal</keyword>
<organism evidence="2 3">
    <name type="scientific">Luteolibacter flavescens</name>
    <dbReference type="NCBI Taxonomy" id="1859460"/>
    <lineage>
        <taxon>Bacteria</taxon>
        <taxon>Pseudomonadati</taxon>
        <taxon>Verrucomicrobiota</taxon>
        <taxon>Verrucomicrobiia</taxon>
        <taxon>Verrucomicrobiales</taxon>
        <taxon>Verrucomicrobiaceae</taxon>
        <taxon>Luteolibacter</taxon>
    </lineage>
</organism>
<feature type="signal peptide" evidence="1">
    <location>
        <begin position="1"/>
        <end position="30"/>
    </location>
</feature>
<dbReference type="EMBL" id="JAPDDS010000002">
    <property type="protein sequence ID" value="MCW1883844.1"/>
    <property type="molecule type" value="Genomic_DNA"/>
</dbReference>
<comment type="caution">
    <text evidence="2">The sequence shown here is derived from an EMBL/GenBank/DDBJ whole genome shotgun (WGS) entry which is preliminary data.</text>
</comment>
<reference evidence="2 3" key="1">
    <citation type="submission" date="2022-10" db="EMBL/GenBank/DDBJ databases">
        <title>Luteolibacter flavescens strain MCCC 1K03193, whole genome shotgun sequencing project.</title>
        <authorList>
            <person name="Zhao G."/>
            <person name="Shen L."/>
        </authorList>
    </citation>
    <scope>NUCLEOTIDE SEQUENCE [LARGE SCALE GENOMIC DNA]</scope>
    <source>
        <strain evidence="2 3">MCCC 1K03193</strain>
    </source>
</reference>
<feature type="chain" id="PRO_5045367509" evidence="1">
    <location>
        <begin position="31"/>
        <end position="576"/>
    </location>
</feature>